<evidence type="ECO:0000313" key="1">
    <source>
        <dbReference type="EMBL" id="SFB92732.1"/>
    </source>
</evidence>
<dbReference type="Pfam" id="PF11306">
    <property type="entry name" value="DUF3108"/>
    <property type="match status" value="1"/>
</dbReference>
<dbReference type="AlphaFoldDB" id="A0A1I1F1D0"/>
<keyword evidence="2" id="KW-1185">Reference proteome</keyword>
<dbReference type="RefSeq" id="WP_090971315.1">
    <property type="nucleotide sequence ID" value="NZ_FOLL01000002.1"/>
</dbReference>
<dbReference type="STRING" id="623281.SAMN05421747_102156"/>
<reference evidence="1 2" key="1">
    <citation type="submission" date="2016-10" db="EMBL/GenBank/DDBJ databases">
        <authorList>
            <person name="de Groot N.N."/>
        </authorList>
    </citation>
    <scope>NUCLEOTIDE SEQUENCE [LARGE SCALE GENOMIC DNA]</scope>
    <source>
        <strain evidence="1 2">DSM 22900</strain>
    </source>
</reference>
<proteinExistence type="predicted"/>
<gene>
    <name evidence="1" type="ORF">SAMN05421747_102156</name>
</gene>
<accession>A0A1I1F1D0</accession>
<dbReference type="InterPro" id="IPR021457">
    <property type="entry name" value="DUF3108"/>
</dbReference>
<dbReference type="Proteomes" id="UP000199577">
    <property type="component" value="Unassembled WGS sequence"/>
</dbReference>
<name>A0A1I1F1D0_9SPHI</name>
<dbReference type="OrthoDB" id="9808473at2"/>
<evidence type="ECO:0008006" key="3">
    <source>
        <dbReference type="Google" id="ProtNLM"/>
    </source>
</evidence>
<organism evidence="1 2">
    <name type="scientific">Parapedobacter composti</name>
    <dbReference type="NCBI Taxonomy" id="623281"/>
    <lineage>
        <taxon>Bacteria</taxon>
        <taxon>Pseudomonadati</taxon>
        <taxon>Bacteroidota</taxon>
        <taxon>Sphingobacteriia</taxon>
        <taxon>Sphingobacteriales</taxon>
        <taxon>Sphingobacteriaceae</taxon>
        <taxon>Parapedobacter</taxon>
    </lineage>
</organism>
<protein>
    <recommendedName>
        <fullName evidence="3">DUF3108 domain-containing protein</fullName>
    </recommendedName>
</protein>
<dbReference type="EMBL" id="FOLL01000002">
    <property type="protein sequence ID" value="SFB92732.1"/>
    <property type="molecule type" value="Genomic_DNA"/>
</dbReference>
<sequence>MIIKTSITLLCSLFGLALVAVGQPLPYLKEPSFKAGEELHYRLRYGVVSAATGVLKVEDSKIKFSSPHSYHLSARGSTSGTFSIFYTVDNRYDSYIDSRTFLPHYYTENIREGNYRRTDIVRFNHPKRTVQGNKGTFKSESAQTFDLLSAYYFARNLDLSNIKPGHSFKLTYFLNDEIATLGIEYIGIEQIKTPLGTLECLKFSPEIAPGRIFRKDSRLYLWVTNDGNRIPVRAHVEILIGSVTLELTNAKGLKHPLGKRLEGVSK</sequence>
<evidence type="ECO:0000313" key="2">
    <source>
        <dbReference type="Proteomes" id="UP000199577"/>
    </source>
</evidence>